<protein>
    <submittedName>
        <fullName evidence="1">NAD(P)/FAD-dependent oxidoreductase</fullName>
    </submittedName>
</protein>
<name>A0ABP9QQJ8_9RHOO</name>
<dbReference type="Gene3D" id="3.50.50.60">
    <property type="entry name" value="FAD/NAD(P)-binding domain"/>
    <property type="match status" value="1"/>
</dbReference>
<dbReference type="PROSITE" id="PS51257">
    <property type="entry name" value="PROKAR_LIPOPROTEIN"/>
    <property type="match status" value="1"/>
</dbReference>
<proteinExistence type="predicted"/>
<organism evidence="1 2">
    <name type="scientific">Viridibacterium curvum</name>
    <dbReference type="NCBI Taxonomy" id="1101404"/>
    <lineage>
        <taxon>Bacteria</taxon>
        <taxon>Pseudomonadati</taxon>
        <taxon>Pseudomonadota</taxon>
        <taxon>Betaproteobacteria</taxon>
        <taxon>Rhodocyclales</taxon>
        <taxon>Rhodocyclaceae</taxon>
        <taxon>Viridibacterium</taxon>
    </lineage>
</organism>
<comment type="caution">
    <text evidence="1">The sequence shown here is derived from an EMBL/GenBank/DDBJ whole genome shotgun (WGS) entry which is preliminary data.</text>
</comment>
<evidence type="ECO:0000313" key="1">
    <source>
        <dbReference type="EMBL" id="GAA5165701.1"/>
    </source>
</evidence>
<dbReference type="InterPro" id="IPR050464">
    <property type="entry name" value="Zeta_carotene_desat/Oxidored"/>
</dbReference>
<sequence length="549" mass="60095">MQRRHFLTTLGALSASSLTACEWGKGVLGRSTPPVTVLRTGMQQGHAARDLAMSTRPLPDPGETIHCDLAILGSGAAGITAAWKLAREGYRNFILLDGPVAGGNTAGEQLGGVPCPTAAHYLPLPSQDSIHVREMLASLGILRGDPNAVAPEYDENILVHPLHERLRSGGRWQDELLPHAGTPDQARFLATIATLREARGNDGRRVFVSPLALSSADPHWRALDALNFRDWLQREQYTDKHLHWYANYICRDEFGTGYTDISAWAGLHYFASRDGHAANAEAGSVLTWPDGLNSLAQGLLRQVPFGNDSSSDTTRPRRLAGSALRVREQGKQVEVLVMQAGPQGAPKFVCINAKRVICAMPLHIAQHVVEGIRDLGFHSEHLPRQAPWLVANFLLRRFPDEKGDVPLAWDNVLRESPALGYVVATHQLIRVAKPERTVFTTYNALAETTPDRARMWMKQASDSDVLAAAAQDLLAVYGKALWPLVEQVHIHLHAHAMASPTPGFLGNPGLQALRETDGRIRFAHADLSGYSVFEEAGWWGWRGAVRALG</sequence>
<reference evidence="2" key="1">
    <citation type="journal article" date="2019" name="Int. J. Syst. Evol. Microbiol.">
        <title>The Global Catalogue of Microorganisms (GCM) 10K type strain sequencing project: providing services to taxonomists for standard genome sequencing and annotation.</title>
        <authorList>
            <consortium name="The Broad Institute Genomics Platform"/>
            <consortium name="The Broad Institute Genome Sequencing Center for Infectious Disease"/>
            <person name="Wu L."/>
            <person name="Ma J."/>
        </authorList>
    </citation>
    <scope>NUCLEOTIDE SEQUENCE [LARGE SCALE GENOMIC DNA]</scope>
    <source>
        <strain evidence="2">JCM 18715</strain>
    </source>
</reference>
<dbReference type="Pfam" id="PF13450">
    <property type="entry name" value="NAD_binding_8"/>
    <property type="match status" value="1"/>
</dbReference>
<evidence type="ECO:0000313" key="2">
    <source>
        <dbReference type="Proteomes" id="UP001500547"/>
    </source>
</evidence>
<dbReference type="InterPro" id="IPR036188">
    <property type="entry name" value="FAD/NAD-bd_sf"/>
</dbReference>
<dbReference type="PANTHER" id="PTHR42923:SF46">
    <property type="entry name" value="AMINE OXIDASE"/>
    <property type="match status" value="1"/>
</dbReference>
<dbReference type="PANTHER" id="PTHR42923">
    <property type="entry name" value="PROTOPORPHYRINOGEN OXIDASE"/>
    <property type="match status" value="1"/>
</dbReference>
<dbReference type="Proteomes" id="UP001500547">
    <property type="component" value="Unassembled WGS sequence"/>
</dbReference>
<gene>
    <name evidence="1" type="ORF">GCM10025770_21670</name>
</gene>
<dbReference type="EMBL" id="BAABLD010000008">
    <property type="protein sequence ID" value="GAA5165701.1"/>
    <property type="molecule type" value="Genomic_DNA"/>
</dbReference>
<accession>A0ABP9QQJ8</accession>
<dbReference type="SUPFAM" id="SSF51905">
    <property type="entry name" value="FAD/NAD(P)-binding domain"/>
    <property type="match status" value="1"/>
</dbReference>
<dbReference type="RefSeq" id="WP_345532962.1">
    <property type="nucleotide sequence ID" value="NZ_BAABLD010000008.1"/>
</dbReference>
<keyword evidence="2" id="KW-1185">Reference proteome</keyword>